<feature type="domain" description="NET" evidence="8">
    <location>
        <begin position="1155"/>
        <end position="1235"/>
    </location>
</feature>
<accession>A0A1Y2BAY4</accession>
<dbReference type="PROSITE" id="PS50294">
    <property type="entry name" value="WD_REPEATS_REGION"/>
    <property type="match status" value="2"/>
</dbReference>
<dbReference type="InterPro" id="IPR036427">
    <property type="entry name" value="Bromodomain-like_sf"/>
</dbReference>
<dbReference type="OrthoDB" id="784962at2759"/>
<feature type="compositionally biased region" description="Acidic residues" evidence="6">
    <location>
        <begin position="1288"/>
        <end position="1303"/>
    </location>
</feature>
<feature type="region of interest" description="Disordered" evidence="6">
    <location>
        <begin position="1105"/>
        <end position="1144"/>
    </location>
</feature>
<proteinExistence type="predicted"/>
<feature type="region of interest" description="Disordered" evidence="6">
    <location>
        <begin position="468"/>
        <end position="745"/>
    </location>
</feature>
<dbReference type="PROSITE" id="PS00678">
    <property type="entry name" value="WD_REPEATS_1"/>
    <property type="match status" value="2"/>
</dbReference>
<evidence type="ECO:0000256" key="5">
    <source>
        <dbReference type="PROSITE-ProRule" id="PRU00221"/>
    </source>
</evidence>
<feature type="compositionally biased region" description="Basic and acidic residues" evidence="6">
    <location>
        <begin position="675"/>
        <end position="690"/>
    </location>
</feature>
<dbReference type="PROSITE" id="PS50014">
    <property type="entry name" value="BROMODOMAIN_2"/>
    <property type="match status" value="2"/>
</dbReference>
<dbReference type="InterPro" id="IPR051959">
    <property type="entry name" value="PAK1-Kinase_Regulator"/>
</dbReference>
<evidence type="ECO:0000313" key="9">
    <source>
        <dbReference type="EMBL" id="ORY31924.1"/>
    </source>
</evidence>
<dbReference type="InterPro" id="IPR038336">
    <property type="entry name" value="NET_sf"/>
</dbReference>
<feature type="region of interest" description="Disordered" evidence="6">
    <location>
        <begin position="352"/>
        <end position="372"/>
    </location>
</feature>
<dbReference type="CDD" id="cd04369">
    <property type="entry name" value="Bromodomain"/>
    <property type="match status" value="1"/>
</dbReference>
<feature type="compositionally biased region" description="Polar residues" evidence="6">
    <location>
        <begin position="700"/>
        <end position="711"/>
    </location>
</feature>
<reference evidence="9 10" key="1">
    <citation type="submission" date="2016-07" db="EMBL/GenBank/DDBJ databases">
        <title>Pervasive Adenine N6-methylation of Active Genes in Fungi.</title>
        <authorList>
            <consortium name="DOE Joint Genome Institute"/>
            <person name="Mondo S.J."/>
            <person name="Dannebaum R.O."/>
            <person name="Kuo R.C."/>
            <person name="Labutti K."/>
            <person name="Haridas S."/>
            <person name="Kuo A."/>
            <person name="Salamov A."/>
            <person name="Ahrendt S.R."/>
            <person name="Lipzen A."/>
            <person name="Sullivan W."/>
            <person name="Andreopoulos W.B."/>
            <person name="Clum A."/>
            <person name="Lindquist E."/>
            <person name="Daum C."/>
            <person name="Ramamoorthy G.K."/>
            <person name="Gryganskyi A."/>
            <person name="Culley D."/>
            <person name="Magnuson J.K."/>
            <person name="James T.Y."/>
            <person name="O'Malley M.A."/>
            <person name="Stajich J.E."/>
            <person name="Spatafora J.W."/>
            <person name="Visel A."/>
            <person name="Grigoriev I.V."/>
        </authorList>
    </citation>
    <scope>NUCLEOTIDE SEQUENCE [LARGE SCALE GENOMIC DNA]</scope>
    <source>
        <strain evidence="9 10">68-887.2</strain>
    </source>
</reference>
<evidence type="ECO:0000256" key="3">
    <source>
        <dbReference type="ARBA" id="ARBA00023117"/>
    </source>
</evidence>
<keyword evidence="3 4" id="KW-0103">Bromodomain</keyword>
<feature type="compositionally biased region" description="Pro residues" evidence="6">
    <location>
        <begin position="725"/>
        <end position="740"/>
    </location>
</feature>
<feature type="compositionally biased region" description="Acidic residues" evidence="6">
    <location>
        <begin position="486"/>
        <end position="500"/>
    </location>
</feature>
<comment type="caution">
    <text evidence="9">The sequence shown here is derived from an EMBL/GenBank/DDBJ whole genome shotgun (WGS) entry which is preliminary data.</text>
</comment>
<evidence type="ECO:0000259" key="7">
    <source>
        <dbReference type="PROSITE" id="PS50014"/>
    </source>
</evidence>
<dbReference type="PROSITE" id="PS51525">
    <property type="entry name" value="NET"/>
    <property type="match status" value="1"/>
</dbReference>
<name>A0A1Y2BAY4_9TREE</name>
<evidence type="ECO:0000259" key="8">
    <source>
        <dbReference type="PROSITE" id="PS51525"/>
    </source>
</evidence>
<dbReference type="SUPFAM" id="SSF50978">
    <property type="entry name" value="WD40 repeat-like"/>
    <property type="match status" value="1"/>
</dbReference>
<feature type="compositionally biased region" description="Pro residues" evidence="6">
    <location>
        <begin position="875"/>
        <end position="887"/>
    </location>
</feature>
<feature type="compositionally biased region" description="Polar residues" evidence="6">
    <location>
        <begin position="1125"/>
        <end position="1136"/>
    </location>
</feature>
<evidence type="ECO:0000256" key="2">
    <source>
        <dbReference type="ARBA" id="ARBA00022737"/>
    </source>
</evidence>
<feature type="region of interest" description="Disordered" evidence="6">
    <location>
        <begin position="1229"/>
        <end position="1303"/>
    </location>
</feature>
<dbReference type="Gene3D" id="2.130.10.10">
    <property type="entry name" value="YVTN repeat-like/Quinoprotein amine dehydrogenase"/>
    <property type="match status" value="2"/>
</dbReference>
<dbReference type="SMART" id="SM00320">
    <property type="entry name" value="WD40"/>
    <property type="match status" value="4"/>
</dbReference>
<dbReference type="PRINTS" id="PR00503">
    <property type="entry name" value="BROMODOMAIN"/>
</dbReference>
<dbReference type="Pfam" id="PF00439">
    <property type="entry name" value="Bromodomain"/>
    <property type="match status" value="2"/>
</dbReference>
<dbReference type="Gene3D" id="1.20.920.10">
    <property type="entry name" value="Bromodomain-like"/>
    <property type="match status" value="2"/>
</dbReference>
<keyword evidence="10" id="KW-1185">Reference proteome</keyword>
<feature type="compositionally biased region" description="Basic and acidic residues" evidence="6">
    <location>
        <begin position="912"/>
        <end position="926"/>
    </location>
</feature>
<dbReference type="InParanoid" id="A0A1Y2BAY4"/>
<dbReference type="Pfam" id="PF17035">
    <property type="entry name" value="BET"/>
    <property type="match status" value="1"/>
</dbReference>
<feature type="domain" description="Bromo" evidence="7">
    <location>
        <begin position="763"/>
        <end position="855"/>
    </location>
</feature>
<evidence type="ECO:0008006" key="11">
    <source>
        <dbReference type="Google" id="ProtNLM"/>
    </source>
</evidence>
<dbReference type="InterPro" id="IPR001487">
    <property type="entry name" value="Bromodomain"/>
</dbReference>
<evidence type="ECO:0000256" key="1">
    <source>
        <dbReference type="ARBA" id="ARBA00022574"/>
    </source>
</evidence>
<keyword evidence="1 5" id="KW-0853">WD repeat</keyword>
<feature type="compositionally biased region" description="Pro residues" evidence="6">
    <location>
        <begin position="605"/>
        <end position="623"/>
    </location>
</feature>
<dbReference type="PANTHER" id="PTHR44675:SF1">
    <property type="entry name" value="P21-ACTIVATED PROTEIN KINASE-INTERACTING PROTEIN 1"/>
    <property type="match status" value="1"/>
</dbReference>
<feature type="region of interest" description="Disordered" evidence="6">
    <location>
        <begin position="804"/>
        <end position="823"/>
    </location>
</feature>
<feature type="domain" description="Bromo" evidence="7">
    <location>
        <begin position="965"/>
        <end position="1037"/>
    </location>
</feature>
<feature type="compositionally biased region" description="Acidic residues" evidence="6">
    <location>
        <begin position="353"/>
        <end position="370"/>
    </location>
</feature>
<dbReference type="EMBL" id="MCFC01000012">
    <property type="protein sequence ID" value="ORY31924.1"/>
    <property type="molecule type" value="Genomic_DNA"/>
</dbReference>
<gene>
    <name evidence="9" type="ORF">BCR39DRAFT_479450</name>
</gene>
<dbReference type="SUPFAM" id="SSF47370">
    <property type="entry name" value="Bromodomain"/>
    <property type="match status" value="2"/>
</dbReference>
<dbReference type="Gene3D" id="1.20.1270.220">
    <property type="match status" value="1"/>
</dbReference>
<feature type="repeat" description="WD" evidence="5">
    <location>
        <begin position="139"/>
        <end position="180"/>
    </location>
</feature>
<dbReference type="InterPro" id="IPR015943">
    <property type="entry name" value="WD40/YVTN_repeat-like_dom_sf"/>
</dbReference>
<dbReference type="GO" id="GO:0006325">
    <property type="term" value="P:chromatin organization"/>
    <property type="evidence" value="ECO:0007669"/>
    <property type="project" value="UniProtKB-ARBA"/>
</dbReference>
<dbReference type="InterPro" id="IPR019775">
    <property type="entry name" value="WD40_repeat_CS"/>
</dbReference>
<organism evidence="9 10">
    <name type="scientific">Naematelia encephala</name>
    <dbReference type="NCBI Taxonomy" id="71784"/>
    <lineage>
        <taxon>Eukaryota</taxon>
        <taxon>Fungi</taxon>
        <taxon>Dikarya</taxon>
        <taxon>Basidiomycota</taxon>
        <taxon>Agaricomycotina</taxon>
        <taxon>Tremellomycetes</taxon>
        <taxon>Tremellales</taxon>
        <taxon>Naemateliaceae</taxon>
        <taxon>Naematelia</taxon>
    </lineage>
</organism>
<dbReference type="PANTHER" id="PTHR44675">
    <property type="entry name" value="PAK1 INTERACTING PROTEIN 1"/>
    <property type="match status" value="1"/>
</dbReference>
<feature type="compositionally biased region" description="Basic residues" evidence="6">
    <location>
        <begin position="1105"/>
        <end position="1121"/>
    </location>
</feature>
<evidence type="ECO:0000256" key="4">
    <source>
        <dbReference type="PROSITE-ProRule" id="PRU00035"/>
    </source>
</evidence>
<feature type="compositionally biased region" description="Polar residues" evidence="6">
    <location>
        <begin position="659"/>
        <end position="672"/>
    </location>
</feature>
<dbReference type="InterPro" id="IPR036322">
    <property type="entry name" value="WD40_repeat_dom_sf"/>
</dbReference>
<feature type="region of interest" description="Disordered" evidence="6">
    <location>
        <begin position="872"/>
        <end position="944"/>
    </location>
</feature>
<feature type="compositionally biased region" description="Polar residues" evidence="6">
    <location>
        <begin position="1234"/>
        <end position="1244"/>
    </location>
</feature>
<evidence type="ECO:0000256" key="6">
    <source>
        <dbReference type="SAM" id="MobiDB-lite"/>
    </source>
</evidence>
<dbReference type="SMART" id="SM00297">
    <property type="entry name" value="BROMO"/>
    <property type="match status" value="2"/>
</dbReference>
<dbReference type="PROSITE" id="PS50082">
    <property type="entry name" value="WD_REPEATS_2"/>
    <property type="match status" value="2"/>
</dbReference>
<feature type="compositionally biased region" description="Basic and acidic residues" evidence="6">
    <location>
        <begin position="809"/>
        <end position="822"/>
    </location>
</feature>
<feature type="repeat" description="WD" evidence="5">
    <location>
        <begin position="222"/>
        <end position="263"/>
    </location>
</feature>
<feature type="compositionally biased region" description="Low complexity" evidence="6">
    <location>
        <begin position="888"/>
        <end position="899"/>
    </location>
</feature>
<dbReference type="InterPro" id="IPR027353">
    <property type="entry name" value="NET_dom"/>
</dbReference>
<dbReference type="Proteomes" id="UP000193986">
    <property type="component" value="Unassembled WGS sequence"/>
</dbReference>
<dbReference type="Pfam" id="PF00400">
    <property type="entry name" value="WD40"/>
    <property type="match status" value="3"/>
</dbReference>
<protein>
    <recommendedName>
        <fullName evidence="11">WD40-repeat-containing domain protein</fullName>
    </recommendedName>
</protein>
<dbReference type="STRING" id="71784.A0A1Y2BAY4"/>
<dbReference type="InterPro" id="IPR001680">
    <property type="entry name" value="WD40_rpt"/>
</dbReference>
<keyword evidence="2" id="KW-0677">Repeat</keyword>
<feature type="region of interest" description="Disordered" evidence="6">
    <location>
        <begin position="23"/>
        <end position="46"/>
    </location>
</feature>
<evidence type="ECO:0000313" key="10">
    <source>
        <dbReference type="Proteomes" id="UP000193986"/>
    </source>
</evidence>
<feature type="compositionally biased region" description="Acidic residues" evidence="6">
    <location>
        <begin position="511"/>
        <end position="539"/>
    </location>
</feature>
<sequence length="1303" mass="141856">MRGCLSSHLFHYLFEIFRDMGKHGKSKTNGKGPVTSTRPSPYTKKPRVDVRFEGSQAPSAVNVKAKPAVPSTKVVSDKGKGKAKQVEHSIPEAVIHTTPTAVSSTFVIVAGSYEKLLYGIEGSYKASSSRPNLKPIFIFPAHLACVKAVGASPGGKWLATGSEDEFVKVWDLRRRKEVGSLSQHTGSITSILFPTSSHLVTTSDDATISLFRTSDWALLKSLKGHSGRVNHVDVHPTGRVALSVGKDSTLKMWDLMRGRGAASLALGSEAELVKFSPNGTHFAVLFPKKIQIYSLTLKLLHTLETKSRFNSIVFAILPKNGDDDQEDVEVLCVGTEKGEVEVYQVDVGKVSEVEGDGQGDEEEKTEEEEGSGAHVERIGTFVGHSNRRVKSVSALPFLIPGDSPLQTVLLTTVSSDGLINLYDLLDIQTSINKGEENRVEPAASYDTKGSRLTCVFLADGQHASETNIATVTGLNGNGKDASAQSEVEDDEDEEDEDMEVGGDLYDSAVEKDDDEEDGVEVEFEDEEEEEEEEEAEGDDLMTPHEGSAAPLKPLLNPLQTDAPPPASTLVEPPRSPNPANPATDDRGINTEIEVPSGPGSAVGPADPPSLPPLPPDATVPPTPEPRDETPPVEPAGMIPPAVSTPTVITTEDEEPHVSSDAQGLESSASVSSLKRAGEDLDGREEKRIKESPGPFAAPVPQTQVDSSSSAPAPTPVGLAPTPASLLPPPWETYVEPPPRDAGPTTPLTITQHKHLLSTVRSIKKSKDAFNFNEPVDIVRFGIPHYANVVPHPMDLGTVEIKLVASDPRGPPKDKSKASKWDTSKGTYGSVAEIVGDVRQVWENTRKFNGPDHVVTQAASRLETIFEKQLRSLPNEPSPATTPAPPVPAAAAVAAGPSSARRQSISQPPVIRRTSEGPDGRPKREIHPPPPRDLNYNDGARRPKRRNDIQLQWALRQIRSLEQSTKYWESVSPFLYPVEEIIKAIPDYTRIIKRPIDLLKIKIKLEDGDYDDVEQFTVDFRLMLANAMKFNPPSDAVHAAAKQLSQLWDEKLSSMPPKPEVRDTSEDILGEDYVEDDSDVEDSGTLRELEAQLVDLQRRIEELKAKRARKKANRGKKTKAGRKQSVAKTSPGLNGNGQMKKPRKSKEIVFKGEEEDEDSEAEGQAMTLTQKQDLAEKIQVADGDTLSKAIRIIQSTTNLGNNNEEIELDIDALPPRTVYKLYKLVCGPKRKMGRKSNSAMGQSSKKPGRKGTGGVSRKSMNEQEEADRIRRMEAQLQSFDPSRGAMYEGGEDSDSSEDESSEEE</sequence>